<feature type="compositionally biased region" description="Basic residues" evidence="1">
    <location>
        <begin position="95"/>
        <end position="106"/>
    </location>
</feature>
<feature type="compositionally biased region" description="Polar residues" evidence="1">
    <location>
        <begin position="118"/>
        <end position="138"/>
    </location>
</feature>
<feature type="compositionally biased region" description="Polar residues" evidence="1">
    <location>
        <begin position="314"/>
        <end position="334"/>
    </location>
</feature>
<keyword evidence="3" id="KW-1185">Reference proteome</keyword>
<dbReference type="Proteomes" id="UP001329825">
    <property type="component" value="Chromosome 4"/>
</dbReference>
<feature type="compositionally biased region" description="Low complexity" evidence="1">
    <location>
        <begin position="11"/>
        <end position="23"/>
    </location>
</feature>
<reference evidence="2 3" key="1">
    <citation type="submission" date="2024-01" db="EMBL/GenBank/DDBJ databases">
        <title>Comparative genomics of Cryptococcus and Kwoniella reveals pathogenesis evolution and contrasting modes of karyotype evolution via chromosome fusion or intercentromeric recombination.</title>
        <authorList>
            <person name="Coelho M.A."/>
            <person name="David-Palma M."/>
            <person name="Shea T."/>
            <person name="Bowers K."/>
            <person name="McGinley-Smith S."/>
            <person name="Mohammad A.W."/>
            <person name="Gnirke A."/>
            <person name="Yurkov A.M."/>
            <person name="Nowrousian M."/>
            <person name="Sun S."/>
            <person name="Cuomo C.A."/>
            <person name="Heitman J."/>
        </authorList>
    </citation>
    <scope>NUCLEOTIDE SEQUENCE [LARGE SCALE GENOMIC DNA]</scope>
    <source>
        <strain evidence="2">CBS 11374</strain>
    </source>
</reference>
<dbReference type="RefSeq" id="XP_062791070.1">
    <property type="nucleotide sequence ID" value="XM_062935019.1"/>
</dbReference>
<evidence type="ECO:0000313" key="2">
    <source>
        <dbReference type="EMBL" id="WRT66330.1"/>
    </source>
</evidence>
<gene>
    <name evidence="2" type="ORF">IL334_003285</name>
</gene>
<feature type="compositionally biased region" description="Polar residues" evidence="1">
    <location>
        <begin position="447"/>
        <end position="456"/>
    </location>
</feature>
<evidence type="ECO:0000256" key="1">
    <source>
        <dbReference type="SAM" id="MobiDB-lite"/>
    </source>
</evidence>
<dbReference type="GeneID" id="87955416"/>
<feature type="compositionally biased region" description="Polar residues" evidence="1">
    <location>
        <begin position="1"/>
        <end position="10"/>
    </location>
</feature>
<accession>A0ABZ1CXF8</accession>
<feature type="compositionally biased region" description="Basic residues" evidence="1">
    <location>
        <begin position="28"/>
        <end position="57"/>
    </location>
</feature>
<feature type="compositionally biased region" description="Basic and acidic residues" evidence="1">
    <location>
        <begin position="158"/>
        <end position="172"/>
    </location>
</feature>
<feature type="compositionally biased region" description="Polar residues" evidence="1">
    <location>
        <begin position="465"/>
        <end position="481"/>
    </location>
</feature>
<protein>
    <submittedName>
        <fullName evidence="2">Uncharacterized protein</fullName>
    </submittedName>
</protein>
<feature type="region of interest" description="Disordered" evidence="1">
    <location>
        <begin position="1"/>
        <end position="603"/>
    </location>
</feature>
<feature type="compositionally biased region" description="Polar residues" evidence="1">
    <location>
        <begin position="593"/>
        <end position="603"/>
    </location>
</feature>
<feature type="compositionally biased region" description="Low complexity" evidence="1">
    <location>
        <begin position="395"/>
        <end position="407"/>
    </location>
</feature>
<proteinExistence type="predicted"/>
<dbReference type="EMBL" id="CP141884">
    <property type="protein sequence ID" value="WRT66330.1"/>
    <property type="molecule type" value="Genomic_DNA"/>
</dbReference>
<feature type="compositionally biased region" description="Low complexity" evidence="1">
    <location>
        <begin position="419"/>
        <end position="440"/>
    </location>
</feature>
<feature type="compositionally biased region" description="Basic and acidic residues" evidence="1">
    <location>
        <begin position="335"/>
        <end position="344"/>
    </location>
</feature>
<evidence type="ECO:0000313" key="3">
    <source>
        <dbReference type="Proteomes" id="UP001329825"/>
    </source>
</evidence>
<feature type="compositionally biased region" description="Polar residues" evidence="1">
    <location>
        <begin position="564"/>
        <end position="576"/>
    </location>
</feature>
<feature type="compositionally biased region" description="Polar residues" evidence="1">
    <location>
        <begin position="203"/>
        <end position="239"/>
    </location>
</feature>
<organism evidence="2 3">
    <name type="scientific">Kwoniella shivajii</name>
    <dbReference type="NCBI Taxonomy" id="564305"/>
    <lineage>
        <taxon>Eukaryota</taxon>
        <taxon>Fungi</taxon>
        <taxon>Dikarya</taxon>
        <taxon>Basidiomycota</taxon>
        <taxon>Agaricomycotina</taxon>
        <taxon>Tremellomycetes</taxon>
        <taxon>Tremellales</taxon>
        <taxon>Cryptococcaceae</taxon>
        <taxon>Kwoniella</taxon>
    </lineage>
</organism>
<sequence>MSMSSVTTLISPTSTKAATPSTSGPGLAHRRPSVHSSHGIKRRPSQHTAHHGHHAHSHSSTSSGSKKSNEGEHGRRAVAAGLAMHALDTADAAIRKKKEKRPIHKASRSDTHLPRLSRTASMTSNTSHESAVSHTQGVTRPRRGSHKKSEESITVMNEKGEITAEGDGKELQVEEEEGWESGNDGQLEISPVRSKKGKERTTNTKSSIIRRTQSDTSAEPNQLDSTKKSQSQSQHNQGILDSGDLVETPSEVAHLPALTQKTTGFAGTIQPPDPQLAAQLPTHDPHPIVTPHPIRRNASAKSLVGPIVMEPANSGDSSLTDPATASKRQPSSERGGSRERKDRPVGSSRLRSTDGSGLPKNDQPETKTSTSPSYPFPRLVPEDAEDAGSSRVGDQKQQSQRQQSHAPQPRHHSEEEKPQSQQRQRPQPQSRSRQTSSQHPQLRHRYSNSSLRSIQSLRAPPHPLNSPTAYRSQATVATSRPGSMFGSPTKDDKRQVVPSMHQPPVPKPQISYEIAQGQGFDGSIPEEDQPRSSRLTSTKSHTNRKDSISSNKSLANIFAPLATPTMSSPTRSISGPGQSGRRKTALEAASDASKMSSTNDPTLYHSSLGHANIPETVYLVSRFLPQKKIVRPKWEMDMRDPTVHEELEAGGMKVGLTNGDYREAHESLIKTLKHLNININNQDNNNQPKRGGSSTGFSRSYSGYANLLTNSTTASSTTPGGGSDENLVVGTINLKGKDGLAIKKGTFAGKTPFELSVQRCLAQRPTAPFGL</sequence>
<name>A0ABZ1CXF8_9TREE</name>